<feature type="transmembrane region" description="Helical" evidence="1">
    <location>
        <begin position="6"/>
        <end position="30"/>
    </location>
</feature>
<name>A0A7J5U1Y3_9BACT</name>
<evidence type="ECO:0000313" key="3">
    <source>
        <dbReference type="Proteomes" id="UP000488299"/>
    </source>
</evidence>
<dbReference type="EMBL" id="WELI01000002">
    <property type="protein sequence ID" value="KAB7731696.1"/>
    <property type="molecule type" value="Genomic_DNA"/>
</dbReference>
<proteinExistence type="predicted"/>
<dbReference type="RefSeq" id="WP_152123293.1">
    <property type="nucleotide sequence ID" value="NZ_WELI01000002.1"/>
</dbReference>
<keyword evidence="1" id="KW-0812">Transmembrane</keyword>
<comment type="caution">
    <text evidence="2">The sequence shown here is derived from an EMBL/GenBank/DDBJ whole genome shotgun (WGS) entry which is preliminary data.</text>
</comment>
<accession>A0A7J5U1Y3</accession>
<evidence type="ECO:0000256" key="1">
    <source>
        <dbReference type="SAM" id="Phobius"/>
    </source>
</evidence>
<feature type="transmembrane region" description="Helical" evidence="1">
    <location>
        <begin position="42"/>
        <end position="62"/>
    </location>
</feature>
<organism evidence="2 3">
    <name type="scientific">Rudanella paleaurantiibacter</name>
    <dbReference type="NCBI Taxonomy" id="2614655"/>
    <lineage>
        <taxon>Bacteria</taxon>
        <taxon>Pseudomonadati</taxon>
        <taxon>Bacteroidota</taxon>
        <taxon>Cytophagia</taxon>
        <taxon>Cytophagales</taxon>
        <taxon>Cytophagaceae</taxon>
        <taxon>Rudanella</taxon>
    </lineage>
</organism>
<keyword evidence="3" id="KW-1185">Reference proteome</keyword>
<keyword evidence="1" id="KW-0472">Membrane</keyword>
<keyword evidence="1" id="KW-1133">Transmembrane helix</keyword>
<dbReference type="AlphaFoldDB" id="A0A7J5U1Y3"/>
<feature type="transmembrane region" description="Helical" evidence="1">
    <location>
        <begin position="82"/>
        <end position="108"/>
    </location>
</feature>
<evidence type="ECO:0000313" key="2">
    <source>
        <dbReference type="EMBL" id="KAB7731696.1"/>
    </source>
</evidence>
<protein>
    <submittedName>
        <fullName evidence="2">Uncharacterized protein</fullName>
    </submittedName>
</protein>
<reference evidence="2 3" key="1">
    <citation type="submission" date="2019-10" db="EMBL/GenBank/DDBJ databases">
        <title>Rudanella paleaurantiibacter sp. nov., isolated from sludge.</title>
        <authorList>
            <person name="Xu S.Q."/>
        </authorList>
    </citation>
    <scope>NUCLEOTIDE SEQUENCE [LARGE SCALE GENOMIC DNA]</scope>
    <source>
        <strain evidence="2 3">HX-22-17</strain>
    </source>
</reference>
<dbReference type="Proteomes" id="UP000488299">
    <property type="component" value="Unassembled WGS sequence"/>
</dbReference>
<gene>
    <name evidence="2" type="ORF">F5984_05580</name>
</gene>
<sequence>MAPTLIIALLSALAQLIFPWWIIAPIAFGVCFWQSTTAGNAFLQGTASVTLVWTAYIVFLNIQNGGVLASRLGELLFKVPNSPAILVTLAPLIGGLVGGLSGLAGFYVRQLWQPVRR</sequence>